<evidence type="ECO:0000313" key="2">
    <source>
        <dbReference type="Proteomes" id="UP001432027"/>
    </source>
</evidence>
<proteinExistence type="predicted"/>
<comment type="caution">
    <text evidence="1">The sequence shown here is derived from an EMBL/GenBank/DDBJ whole genome shotgun (WGS) entry which is preliminary data.</text>
</comment>
<dbReference type="Proteomes" id="UP001432027">
    <property type="component" value="Unassembled WGS sequence"/>
</dbReference>
<dbReference type="EMBL" id="BTSX01000003">
    <property type="protein sequence ID" value="GMS91350.1"/>
    <property type="molecule type" value="Genomic_DNA"/>
</dbReference>
<organism evidence="1 2">
    <name type="scientific">Pristionchus entomophagus</name>
    <dbReference type="NCBI Taxonomy" id="358040"/>
    <lineage>
        <taxon>Eukaryota</taxon>
        <taxon>Metazoa</taxon>
        <taxon>Ecdysozoa</taxon>
        <taxon>Nematoda</taxon>
        <taxon>Chromadorea</taxon>
        <taxon>Rhabditida</taxon>
        <taxon>Rhabditina</taxon>
        <taxon>Diplogasteromorpha</taxon>
        <taxon>Diplogasteroidea</taxon>
        <taxon>Neodiplogasteridae</taxon>
        <taxon>Pristionchus</taxon>
    </lineage>
</organism>
<evidence type="ECO:0000313" key="1">
    <source>
        <dbReference type="EMBL" id="GMS91350.1"/>
    </source>
</evidence>
<protein>
    <submittedName>
        <fullName evidence="1">Uncharacterized protein</fullName>
    </submittedName>
</protein>
<gene>
    <name evidence="1" type="ORF">PENTCL1PPCAC_13525</name>
</gene>
<accession>A0AAV5TEW0</accession>
<feature type="non-terminal residue" evidence="1">
    <location>
        <position position="175"/>
    </location>
</feature>
<dbReference type="AlphaFoldDB" id="A0AAV5TEW0"/>
<feature type="non-terminal residue" evidence="1">
    <location>
        <position position="1"/>
    </location>
</feature>
<name>A0AAV5TEW0_9BILA</name>
<sequence>QQDKTMRKIPLTINTKGNISVVNLNDPTADAYNPIVLYVVDQSKAEESSYEVYDAYYTTYKYKGATFTPQSNIVTVISAYDFRLHAEPAAEPRSITARLAGFDNALDNNKDGCPFAYKTPYKVSFDGFILQASSPILSLTVDKQDLQLHTDFQFDSQRGLGTDGFFSTPGWNGCT</sequence>
<keyword evidence="2" id="KW-1185">Reference proteome</keyword>
<reference evidence="1" key="1">
    <citation type="submission" date="2023-10" db="EMBL/GenBank/DDBJ databases">
        <title>Genome assembly of Pristionchus species.</title>
        <authorList>
            <person name="Yoshida K."/>
            <person name="Sommer R.J."/>
        </authorList>
    </citation>
    <scope>NUCLEOTIDE SEQUENCE</scope>
    <source>
        <strain evidence="1">RS0144</strain>
    </source>
</reference>